<accession>A0A3N0E9H1</accession>
<dbReference type="EMBL" id="RJMB01000011">
    <property type="protein sequence ID" value="RNL84379.1"/>
    <property type="molecule type" value="Genomic_DNA"/>
</dbReference>
<evidence type="ECO:0000256" key="1">
    <source>
        <dbReference type="SAM" id="Phobius"/>
    </source>
</evidence>
<organism evidence="3 4">
    <name type="scientific">Halostreptopolyspora alba</name>
    <dbReference type="NCBI Taxonomy" id="2487137"/>
    <lineage>
        <taxon>Bacteria</taxon>
        <taxon>Bacillati</taxon>
        <taxon>Actinomycetota</taxon>
        <taxon>Actinomycetes</taxon>
        <taxon>Streptosporangiales</taxon>
        <taxon>Nocardiopsidaceae</taxon>
        <taxon>Halostreptopolyspora</taxon>
    </lineage>
</organism>
<evidence type="ECO:0000313" key="4">
    <source>
        <dbReference type="Proteomes" id="UP000269198"/>
    </source>
</evidence>
<dbReference type="RefSeq" id="WP_123201550.1">
    <property type="nucleotide sequence ID" value="NZ_RJMB01000011.1"/>
</dbReference>
<keyword evidence="1" id="KW-1133">Transmembrane helix</keyword>
<dbReference type="Pfam" id="PF20059">
    <property type="entry name" value="DUF6458"/>
    <property type="match status" value="1"/>
</dbReference>
<dbReference type="AlphaFoldDB" id="A0A3N0E9H1"/>
<feature type="transmembrane region" description="Helical" evidence="1">
    <location>
        <begin position="31"/>
        <end position="53"/>
    </location>
</feature>
<comment type="caution">
    <text evidence="3">The sequence shown here is derived from an EMBL/GenBank/DDBJ whole genome shotgun (WGS) entry which is preliminary data.</text>
</comment>
<sequence>MGIGVGIFLTVIGAVLRFGITADVAALDLDAIGVILMLAGIAVVVLTLVLMVLRRDRPHQENVHSDSDIV</sequence>
<evidence type="ECO:0000259" key="2">
    <source>
        <dbReference type="Pfam" id="PF20059"/>
    </source>
</evidence>
<dbReference type="OrthoDB" id="4775046at2"/>
<name>A0A3N0E9H1_9ACTN</name>
<feature type="domain" description="DUF6458" evidence="2">
    <location>
        <begin position="1"/>
        <end position="67"/>
    </location>
</feature>
<evidence type="ECO:0000313" key="3">
    <source>
        <dbReference type="EMBL" id="RNL84379.1"/>
    </source>
</evidence>
<protein>
    <recommendedName>
        <fullName evidence="2">DUF6458 domain-containing protein</fullName>
    </recommendedName>
</protein>
<keyword evidence="1" id="KW-0472">Membrane</keyword>
<keyword evidence="4" id="KW-1185">Reference proteome</keyword>
<proteinExistence type="predicted"/>
<dbReference type="Proteomes" id="UP000269198">
    <property type="component" value="Unassembled WGS sequence"/>
</dbReference>
<keyword evidence="1" id="KW-0812">Transmembrane</keyword>
<dbReference type="InterPro" id="IPR045597">
    <property type="entry name" value="DUF6458"/>
</dbReference>
<reference evidence="3 4" key="1">
    <citation type="submission" date="2018-11" db="EMBL/GenBank/DDBJ databases">
        <title>The genome draft of YIM 96095.</title>
        <authorList>
            <person name="Tang S.-K."/>
            <person name="Chunyu W.-X."/>
            <person name="Feng Y.-Z."/>
        </authorList>
    </citation>
    <scope>NUCLEOTIDE SEQUENCE [LARGE SCALE GENOMIC DNA]</scope>
    <source>
        <strain evidence="3 4">YIM 96095</strain>
    </source>
</reference>
<gene>
    <name evidence="3" type="ORF">EFW17_12555</name>
</gene>